<evidence type="ECO:0000313" key="8">
    <source>
        <dbReference type="EMBL" id="KAH7176843.1"/>
    </source>
</evidence>
<feature type="compositionally biased region" description="Low complexity" evidence="6">
    <location>
        <begin position="95"/>
        <end position="116"/>
    </location>
</feature>
<keyword evidence="4" id="KW-0804">Transcription</keyword>
<dbReference type="GO" id="GO:0008270">
    <property type="term" value="F:zinc ion binding"/>
    <property type="evidence" value="ECO:0007669"/>
    <property type="project" value="InterPro"/>
</dbReference>
<dbReference type="EMBL" id="JAGMUV010000001">
    <property type="protein sequence ID" value="KAH7176843.1"/>
    <property type="molecule type" value="Genomic_DNA"/>
</dbReference>
<dbReference type="InterPro" id="IPR051089">
    <property type="entry name" value="prtT"/>
</dbReference>
<dbReference type="PANTHER" id="PTHR31845:SF32">
    <property type="entry name" value="MISCELLANEOUS ZN(II)2CYS6 TRANSCRIPTION FACTOR (EUROFUNG)-RELATED"/>
    <property type="match status" value="1"/>
</dbReference>
<dbReference type="PANTHER" id="PTHR31845">
    <property type="entry name" value="FINGER DOMAIN PROTEIN, PUTATIVE-RELATED"/>
    <property type="match status" value="1"/>
</dbReference>
<dbReference type="GO" id="GO:0000981">
    <property type="term" value="F:DNA-binding transcription factor activity, RNA polymerase II-specific"/>
    <property type="evidence" value="ECO:0007669"/>
    <property type="project" value="InterPro"/>
</dbReference>
<dbReference type="PROSITE" id="PS00463">
    <property type="entry name" value="ZN2_CY6_FUNGAL_1"/>
    <property type="match status" value="1"/>
</dbReference>
<dbReference type="InterPro" id="IPR036864">
    <property type="entry name" value="Zn2-C6_fun-type_DNA-bd_sf"/>
</dbReference>
<evidence type="ECO:0000256" key="3">
    <source>
        <dbReference type="ARBA" id="ARBA00023125"/>
    </source>
</evidence>
<comment type="subcellular location">
    <subcellularLocation>
        <location evidence="1">Nucleus</location>
    </subcellularLocation>
</comment>
<name>A0A9P9FWJ2_9HYPO</name>
<comment type="caution">
    <text evidence="8">The sequence shown here is derived from an EMBL/GenBank/DDBJ whole genome shotgun (WGS) entry which is preliminary data.</text>
</comment>
<organism evidence="8 9">
    <name type="scientific">Dactylonectria macrodidyma</name>
    <dbReference type="NCBI Taxonomy" id="307937"/>
    <lineage>
        <taxon>Eukaryota</taxon>
        <taxon>Fungi</taxon>
        <taxon>Dikarya</taxon>
        <taxon>Ascomycota</taxon>
        <taxon>Pezizomycotina</taxon>
        <taxon>Sordariomycetes</taxon>
        <taxon>Hypocreomycetidae</taxon>
        <taxon>Hypocreales</taxon>
        <taxon>Nectriaceae</taxon>
        <taxon>Dactylonectria</taxon>
    </lineage>
</organism>
<evidence type="ECO:0000256" key="6">
    <source>
        <dbReference type="SAM" id="MobiDB-lite"/>
    </source>
</evidence>
<protein>
    <recommendedName>
        <fullName evidence="7">Zn(2)-C6 fungal-type domain-containing protein</fullName>
    </recommendedName>
</protein>
<feature type="domain" description="Zn(2)-C6 fungal-type" evidence="7">
    <location>
        <begin position="18"/>
        <end position="49"/>
    </location>
</feature>
<keyword evidence="2" id="KW-0805">Transcription regulation</keyword>
<dbReference type="AlphaFoldDB" id="A0A9P9FWJ2"/>
<evidence type="ECO:0000313" key="9">
    <source>
        <dbReference type="Proteomes" id="UP000738349"/>
    </source>
</evidence>
<sequence length="620" mass="69019">MTPNPNPAARKSAPYGQACVGCSKAKCRCISREPAGSSCERCHRLCIECQPSPLGRRLPIRRVQANGSRNDHLEEKLGELVTLLKSQVGVLGNASATTSTTSTPSSTGSQPQPISTNGIQQMPVTSSIHANQASQSDDIQQIPPPPPDFSAQFLLCAPAAPSFTFQFPNAVPDLPLLKAQRTLENFRTYFLHSFPFLHLPEGLSAQQLIRHRPCLWLAIRVICSKSSSEKSDLDTQFRALISQRVLIDADRDLDLLLGLVAWLSWMMDRNREKRTLCVFSNIAASLVFDLRLDRSDGLEYPCKETNAAFAYSYPIKEKLPAPRRTNEERRAVLACFCICACISDFLRTPSMRWTPHMEDCLQHFITNPEVPGDRVLAAITQLMQVMDDLKNIAVSRSMNAESGRPSKTPPSFHVKALLANLNNVKKAIPPDLLDHRFIVPFTTCADASINEFALSQFHEQSPVATTWIDQQKVESVFACVNACKQCIENWLAFSTDECYGMHVMIPIYFARCTHILYRLSLTEDPYWDRQMVRNAVDLLGIMEAAAKMFTDVALAKGMDKDSGNLFVRGAAALRQAIPIWAKAFADVDARSAEAGSMQEFVPMDLSEDAWMDLLTNWDGV</sequence>
<feature type="region of interest" description="Disordered" evidence="6">
    <location>
        <begin position="95"/>
        <end position="119"/>
    </location>
</feature>
<dbReference type="Proteomes" id="UP000738349">
    <property type="component" value="Unassembled WGS sequence"/>
</dbReference>
<dbReference type="GO" id="GO:0005634">
    <property type="term" value="C:nucleus"/>
    <property type="evidence" value="ECO:0007669"/>
    <property type="project" value="UniProtKB-SubCell"/>
</dbReference>
<evidence type="ECO:0000256" key="2">
    <source>
        <dbReference type="ARBA" id="ARBA00023015"/>
    </source>
</evidence>
<keyword evidence="3" id="KW-0238">DNA-binding</keyword>
<evidence type="ECO:0000256" key="5">
    <source>
        <dbReference type="ARBA" id="ARBA00023242"/>
    </source>
</evidence>
<evidence type="ECO:0000259" key="7">
    <source>
        <dbReference type="PROSITE" id="PS00463"/>
    </source>
</evidence>
<dbReference type="GO" id="GO:0000976">
    <property type="term" value="F:transcription cis-regulatory region binding"/>
    <property type="evidence" value="ECO:0007669"/>
    <property type="project" value="TreeGrafter"/>
</dbReference>
<evidence type="ECO:0000256" key="1">
    <source>
        <dbReference type="ARBA" id="ARBA00004123"/>
    </source>
</evidence>
<proteinExistence type="predicted"/>
<accession>A0A9P9FWJ2</accession>
<reference evidence="8" key="1">
    <citation type="journal article" date="2021" name="Nat. Commun.">
        <title>Genetic determinants of endophytism in the Arabidopsis root mycobiome.</title>
        <authorList>
            <person name="Mesny F."/>
            <person name="Miyauchi S."/>
            <person name="Thiergart T."/>
            <person name="Pickel B."/>
            <person name="Atanasova L."/>
            <person name="Karlsson M."/>
            <person name="Huettel B."/>
            <person name="Barry K.W."/>
            <person name="Haridas S."/>
            <person name="Chen C."/>
            <person name="Bauer D."/>
            <person name="Andreopoulos W."/>
            <person name="Pangilinan J."/>
            <person name="LaButti K."/>
            <person name="Riley R."/>
            <person name="Lipzen A."/>
            <person name="Clum A."/>
            <person name="Drula E."/>
            <person name="Henrissat B."/>
            <person name="Kohler A."/>
            <person name="Grigoriev I.V."/>
            <person name="Martin F.M."/>
            <person name="Hacquard S."/>
        </authorList>
    </citation>
    <scope>NUCLEOTIDE SEQUENCE</scope>
    <source>
        <strain evidence="8">MPI-CAGE-AT-0147</strain>
    </source>
</reference>
<keyword evidence="9" id="KW-1185">Reference proteome</keyword>
<evidence type="ECO:0000256" key="4">
    <source>
        <dbReference type="ARBA" id="ARBA00023163"/>
    </source>
</evidence>
<dbReference type="Gene3D" id="4.10.240.10">
    <property type="entry name" value="Zn(2)-C6 fungal-type DNA-binding domain"/>
    <property type="match status" value="1"/>
</dbReference>
<keyword evidence="5" id="KW-0539">Nucleus</keyword>
<dbReference type="OrthoDB" id="5226580at2759"/>
<dbReference type="InterPro" id="IPR001138">
    <property type="entry name" value="Zn2Cys6_DnaBD"/>
</dbReference>
<gene>
    <name evidence="8" type="ORF">EDB81DRAFT_875635</name>
</gene>